<organism evidence="2 3">
    <name type="scientific">Dentiscutata erythropus</name>
    <dbReference type="NCBI Taxonomy" id="1348616"/>
    <lineage>
        <taxon>Eukaryota</taxon>
        <taxon>Fungi</taxon>
        <taxon>Fungi incertae sedis</taxon>
        <taxon>Mucoromycota</taxon>
        <taxon>Glomeromycotina</taxon>
        <taxon>Glomeromycetes</taxon>
        <taxon>Diversisporales</taxon>
        <taxon>Gigasporaceae</taxon>
        <taxon>Dentiscutata</taxon>
    </lineage>
</organism>
<name>A0A9N8YUE2_9GLOM</name>
<protein>
    <submittedName>
        <fullName evidence="2">2815_t:CDS:1</fullName>
    </submittedName>
</protein>
<reference evidence="2" key="1">
    <citation type="submission" date="2021-06" db="EMBL/GenBank/DDBJ databases">
        <authorList>
            <person name="Kallberg Y."/>
            <person name="Tangrot J."/>
            <person name="Rosling A."/>
        </authorList>
    </citation>
    <scope>NUCLEOTIDE SEQUENCE</scope>
    <source>
        <strain evidence="2">MA453B</strain>
    </source>
</reference>
<dbReference type="OrthoDB" id="10601756at2759"/>
<proteinExistence type="predicted"/>
<comment type="caution">
    <text evidence="2">The sequence shown here is derived from an EMBL/GenBank/DDBJ whole genome shotgun (WGS) entry which is preliminary data.</text>
</comment>
<feature type="region of interest" description="Disordered" evidence="1">
    <location>
        <begin position="22"/>
        <end position="47"/>
    </location>
</feature>
<evidence type="ECO:0000313" key="3">
    <source>
        <dbReference type="Proteomes" id="UP000789405"/>
    </source>
</evidence>
<dbReference type="EMBL" id="CAJVPY010000186">
    <property type="protein sequence ID" value="CAG8456448.1"/>
    <property type="molecule type" value="Genomic_DNA"/>
</dbReference>
<gene>
    <name evidence="2" type="ORF">DERYTH_LOCUS791</name>
</gene>
<evidence type="ECO:0000256" key="1">
    <source>
        <dbReference type="SAM" id="MobiDB-lite"/>
    </source>
</evidence>
<dbReference type="Proteomes" id="UP000789405">
    <property type="component" value="Unassembled WGS sequence"/>
</dbReference>
<feature type="compositionally biased region" description="Basic and acidic residues" evidence="1">
    <location>
        <begin position="29"/>
        <end position="38"/>
    </location>
</feature>
<dbReference type="AlphaFoldDB" id="A0A9N8YUE2"/>
<evidence type="ECO:0000313" key="2">
    <source>
        <dbReference type="EMBL" id="CAG8456448.1"/>
    </source>
</evidence>
<keyword evidence="3" id="KW-1185">Reference proteome</keyword>
<feature type="region of interest" description="Disordered" evidence="1">
    <location>
        <begin position="70"/>
        <end position="90"/>
    </location>
</feature>
<sequence length="90" mass="10715">MLKINLLNEKIKQLEEELEYPLYQNSQPKDSEINKEESGSLPLKRKKRKTMPFSYLLTNKESLKQLREVEEEAKKVANKKQHKKEEATQK</sequence>
<accession>A0A9N8YUE2</accession>